<feature type="domain" description="Photolyase/cryptochrome alpha/beta" evidence="6">
    <location>
        <begin position="1"/>
        <end position="123"/>
    </location>
</feature>
<dbReference type="PROSITE" id="PS00394">
    <property type="entry name" value="DNA_PHOTOLYASES_1_1"/>
    <property type="match status" value="1"/>
</dbReference>
<dbReference type="InterPro" id="IPR014729">
    <property type="entry name" value="Rossmann-like_a/b/a_fold"/>
</dbReference>
<keyword evidence="1 4" id="KW-0285">Flavoprotein</keyword>
<dbReference type="PANTHER" id="PTHR11455:SF9">
    <property type="entry name" value="CRYPTOCHROME CIRCADIAN CLOCK 5 ISOFORM X1"/>
    <property type="match status" value="1"/>
</dbReference>
<keyword evidence="8" id="KW-1185">Reference proteome</keyword>
<dbReference type="Pfam" id="PF00875">
    <property type="entry name" value="DNA_photolyase"/>
    <property type="match status" value="1"/>
</dbReference>
<feature type="binding site" evidence="4">
    <location>
        <begin position="231"/>
        <end position="235"/>
    </location>
    <ligand>
        <name>FAD</name>
        <dbReference type="ChEBI" id="CHEBI:57692"/>
    </ligand>
</feature>
<sequence length="468" mass="53557">MKIAVLLRNDLRLHDHPALSQAKLDGEVLPIYILEADLGAAFKYWTHRNLKSFQASIRELGGELYVSSTPLAETVKELKKVSAIDAVYFNRSYHPHQRVRDEELSKQWFDDGLAVKTFEGTMLLPPWDSVKENGEPYKVFTPFYNHFRTKNIPQVVPRIREVKFAKVTTSVKCISTDINTLQLVPSIKWTDGIDEAWPAGEEAAIDLVKTFIDEDLAAYKTKRDFPAISGTSRISPYLAIGALSVRSVYHYALKMQPNVSEAFIRQLVWREFAYQTIVHYPHTTSKPLNENFLKFPWLNNEVYYQKWCVGQTGIPLIDAGMRELWSTGFMHNRVRMNVASYLTKHLLVDFTKGMSWFSDTLIDSDIANNSFGWQWASGSGADAAPYFRIFNPYLQSQKFDGEALYIRKWVPELRLLSNKDIIEPDQASEDALEEAGVVLGETYPYPVVIHKVGRERALLAYKEVKNKG</sequence>
<evidence type="ECO:0000313" key="7">
    <source>
        <dbReference type="EMBL" id="QBP40405.1"/>
    </source>
</evidence>
<dbReference type="PANTHER" id="PTHR11455">
    <property type="entry name" value="CRYPTOCHROME"/>
    <property type="match status" value="1"/>
</dbReference>
<dbReference type="SUPFAM" id="SSF48173">
    <property type="entry name" value="Cryptochrome/photolyase FAD-binding domain"/>
    <property type="match status" value="1"/>
</dbReference>
<proteinExistence type="inferred from homology"/>
<dbReference type="AlphaFoldDB" id="A0A4V1AMT6"/>
<keyword evidence="2 4" id="KW-0274">FAD</keyword>
<protein>
    <submittedName>
        <fullName evidence="7">Deoxyribodipyrimidine photo-lyase</fullName>
    </submittedName>
</protein>
<keyword evidence="7" id="KW-0456">Lyase</keyword>
<dbReference type="Gene3D" id="1.10.579.10">
    <property type="entry name" value="DNA Cyclobutane Dipyrimidine Photolyase, subunit A, domain 3"/>
    <property type="match status" value="1"/>
</dbReference>
<accession>A0A4V1AMT6</accession>
<dbReference type="KEGG" id="panc:E2636_04350"/>
<dbReference type="InterPro" id="IPR006050">
    <property type="entry name" value="DNA_photolyase_N"/>
</dbReference>
<gene>
    <name evidence="7" type="ORF">E2636_04350</name>
</gene>
<feature type="binding site" evidence="4">
    <location>
        <position position="263"/>
    </location>
    <ligand>
        <name>FAD</name>
        <dbReference type="ChEBI" id="CHEBI:57692"/>
    </ligand>
</feature>
<dbReference type="Gene3D" id="1.25.40.80">
    <property type="match status" value="1"/>
</dbReference>
<dbReference type="GO" id="GO:0003904">
    <property type="term" value="F:deoxyribodipyrimidine photo-lyase activity"/>
    <property type="evidence" value="ECO:0007669"/>
    <property type="project" value="TreeGrafter"/>
</dbReference>
<organism evidence="7 8">
    <name type="scientific">Paenisporosarcina antarctica</name>
    <dbReference type="NCBI Taxonomy" id="417367"/>
    <lineage>
        <taxon>Bacteria</taxon>
        <taxon>Bacillati</taxon>
        <taxon>Bacillota</taxon>
        <taxon>Bacilli</taxon>
        <taxon>Bacillales</taxon>
        <taxon>Caryophanaceae</taxon>
        <taxon>Paenisporosarcina</taxon>
    </lineage>
</organism>
<dbReference type="InterPro" id="IPR036155">
    <property type="entry name" value="Crypto/Photolyase_N_sf"/>
</dbReference>
<name>A0A4V1AMT6_9BACL</name>
<evidence type="ECO:0000256" key="2">
    <source>
        <dbReference type="ARBA" id="ARBA00022827"/>
    </source>
</evidence>
<dbReference type="GO" id="GO:0003677">
    <property type="term" value="F:DNA binding"/>
    <property type="evidence" value="ECO:0007669"/>
    <property type="project" value="TreeGrafter"/>
</dbReference>
<dbReference type="Proteomes" id="UP000294292">
    <property type="component" value="Chromosome"/>
</dbReference>
<dbReference type="Gene3D" id="3.40.50.620">
    <property type="entry name" value="HUPs"/>
    <property type="match status" value="1"/>
</dbReference>
<keyword evidence="3 5" id="KW-0157">Chromophore</keyword>
<dbReference type="GO" id="GO:0006139">
    <property type="term" value="P:nucleobase-containing compound metabolic process"/>
    <property type="evidence" value="ECO:0007669"/>
    <property type="project" value="UniProtKB-ARBA"/>
</dbReference>
<dbReference type="EMBL" id="CP038015">
    <property type="protein sequence ID" value="QBP40405.1"/>
    <property type="molecule type" value="Genomic_DNA"/>
</dbReference>
<evidence type="ECO:0000256" key="3">
    <source>
        <dbReference type="ARBA" id="ARBA00022991"/>
    </source>
</evidence>
<dbReference type="PRINTS" id="PR00147">
    <property type="entry name" value="DNAPHOTLYASE"/>
</dbReference>
<feature type="binding site" evidence="4">
    <location>
        <position position="219"/>
    </location>
    <ligand>
        <name>FAD</name>
        <dbReference type="ChEBI" id="CHEBI:57692"/>
    </ligand>
</feature>
<dbReference type="RefSeq" id="WP_134209133.1">
    <property type="nucleotide sequence ID" value="NZ_CP038015.1"/>
</dbReference>
<dbReference type="InterPro" id="IPR002081">
    <property type="entry name" value="Cryptochrome/DNA_photolyase_1"/>
</dbReference>
<evidence type="ECO:0000256" key="1">
    <source>
        <dbReference type="ARBA" id="ARBA00022630"/>
    </source>
</evidence>
<evidence type="ECO:0000256" key="4">
    <source>
        <dbReference type="PIRSR" id="PIRSR602081-1"/>
    </source>
</evidence>
<comment type="similarity">
    <text evidence="5">Belongs to the DNA photolyase family.</text>
</comment>
<reference evidence="7 8" key="1">
    <citation type="submission" date="2019-03" db="EMBL/GenBank/DDBJ databases">
        <title>Complete genome sequence of Paenisporosarcina antarctica CGMCC 1.6503T.</title>
        <authorList>
            <person name="Rong J.-C."/>
            <person name="Chi N.-Y."/>
            <person name="Zhang Q.-F."/>
        </authorList>
    </citation>
    <scope>NUCLEOTIDE SEQUENCE [LARGE SCALE GENOMIC DNA]</scope>
    <source>
        <strain evidence="7 8">CGMCC 1.6503</strain>
    </source>
</reference>
<feature type="binding site" evidence="4">
    <location>
        <begin position="363"/>
        <end position="365"/>
    </location>
    <ligand>
        <name>FAD</name>
        <dbReference type="ChEBI" id="CHEBI:57692"/>
    </ligand>
</feature>
<dbReference type="GO" id="GO:0009416">
    <property type="term" value="P:response to light stimulus"/>
    <property type="evidence" value="ECO:0007669"/>
    <property type="project" value="TreeGrafter"/>
</dbReference>
<dbReference type="PROSITE" id="PS51645">
    <property type="entry name" value="PHR_CRY_ALPHA_BETA"/>
    <property type="match status" value="1"/>
</dbReference>
<dbReference type="InterPro" id="IPR018394">
    <property type="entry name" value="DNA_photolyase_1_CS_C"/>
</dbReference>
<dbReference type="InterPro" id="IPR005101">
    <property type="entry name" value="Cryptochr/Photolyase_FAD-bd"/>
</dbReference>
<dbReference type="SUPFAM" id="SSF52425">
    <property type="entry name" value="Cryptochrome/photolyase, N-terminal domain"/>
    <property type="match status" value="1"/>
</dbReference>
<dbReference type="OrthoDB" id="9772484at2"/>
<dbReference type="GO" id="GO:0071949">
    <property type="term" value="F:FAD binding"/>
    <property type="evidence" value="ECO:0007669"/>
    <property type="project" value="TreeGrafter"/>
</dbReference>
<comment type="cofactor">
    <cofactor evidence="4">
        <name>FAD</name>
        <dbReference type="ChEBI" id="CHEBI:57692"/>
    </cofactor>
    <text evidence="4">Binds 1 FAD per subunit.</text>
</comment>
<dbReference type="Pfam" id="PF03441">
    <property type="entry name" value="FAD_binding_7"/>
    <property type="match status" value="1"/>
</dbReference>
<evidence type="ECO:0000313" key="8">
    <source>
        <dbReference type="Proteomes" id="UP000294292"/>
    </source>
</evidence>
<evidence type="ECO:0000256" key="5">
    <source>
        <dbReference type="RuleBase" id="RU004182"/>
    </source>
</evidence>
<dbReference type="GO" id="GO:0006950">
    <property type="term" value="P:response to stress"/>
    <property type="evidence" value="ECO:0007669"/>
    <property type="project" value="UniProtKB-ARBA"/>
</dbReference>
<dbReference type="InterPro" id="IPR036134">
    <property type="entry name" value="Crypto/Photolyase_FAD-like_sf"/>
</dbReference>
<evidence type="ECO:0000259" key="6">
    <source>
        <dbReference type="PROSITE" id="PS51645"/>
    </source>
</evidence>